<comment type="caution">
    <text evidence="1">The sequence shown here is derived from an EMBL/GenBank/DDBJ whole genome shotgun (WGS) entry which is preliminary data.</text>
</comment>
<reference evidence="1" key="2">
    <citation type="journal article" date="2022" name="New Phytol.">
        <title>Evolutionary transition to the ectomycorrhizal habit in the genomes of a hyperdiverse lineage of mushroom-forming fungi.</title>
        <authorList>
            <person name="Looney B."/>
            <person name="Miyauchi S."/>
            <person name="Morin E."/>
            <person name="Drula E."/>
            <person name="Courty P.E."/>
            <person name="Kohler A."/>
            <person name="Kuo A."/>
            <person name="LaButti K."/>
            <person name="Pangilinan J."/>
            <person name="Lipzen A."/>
            <person name="Riley R."/>
            <person name="Andreopoulos W."/>
            <person name="He G."/>
            <person name="Johnson J."/>
            <person name="Nolan M."/>
            <person name="Tritt A."/>
            <person name="Barry K.W."/>
            <person name="Grigoriev I.V."/>
            <person name="Nagy L.G."/>
            <person name="Hibbett D."/>
            <person name="Henrissat B."/>
            <person name="Matheny P.B."/>
            <person name="Labbe J."/>
            <person name="Martin F.M."/>
        </authorList>
    </citation>
    <scope>NUCLEOTIDE SEQUENCE</scope>
    <source>
        <strain evidence="1">FP105234-sp</strain>
    </source>
</reference>
<reference evidence="1" key="1">
    <citation type="submission" date="2021-02" db="EMBL/GenBank/DDBJ databases">
        <authorList>
            <consortium name="DOE Joint Genome Institute"/>
            <person name="Ahrendt S."/>
            <person name="Looney B.P."/>
            <person name="Miyauchi S."/>
            <person name="Morin E."/>
            <person name="Drula E."/>
            <person name="Courty P.E."/>
            <person name="Chicoki N."/>
            <person name="Fauchery L."/>
            <person name="Kohler A."/>
            <person name="Kuo A."/>
            <person name="Labutti K."/>
            <person name="Pangilinan J."/>
            <person name="Lipzen A."/>
            <person name="Riley R."/>
            <person name="Andreopoulos W."/>
            <person name="He G."/>
            <person name="Johnson J."/>
            <person name="Barry K.W."/>
            <person name="Grigoriev I.V."/>
            <person name="Nagy L."/>
            <person name="Hibbett D."/>
            <person name="Henrissat B."/>
            <person name="Matheny P.B."/>
            <person name="Labbe J."/>
            <person name="Martin F."/>
        </authorList>
    </citation>
    <scope>NUCLEOTIDE SEQUENCE</scope>
    <source>
        <strain evidence="1">FP105234-sp</strain>
    </source>
</reference>
<dbReference type="Proteomes" id="UP000814033">
    <property type="component" value="Unassembled WGS sequence"/>
</dbReference>
<keyword evidence="2" id="KW-1185">Reference proteome</keyword>
<protein>
    <submittedName>
        <fullName evidence="1">Uncharacterized protein</fullName>
    </submittedName>
</protein>
<proteinExistence type="predicted"/>
<evidence type="ECO:0000313" key="2">
    <source>
        <dbReference type="Proteomes" id="UP000814033"/>
    </source>
</evidence>
<dbReference type="EMBL" id="MU276465">
    <property type="protein sequence ID" value="KAI0038561.1"/>
    <property type="molecule type" value="Genomic_DNA"/>
</dbReference>
<name>A0ACB8R362_9AGAM</name>
<evidence type="ECO:0000313" key="1">
    <source>
        <dbReference type="EMBL" id="KAI0038561.1"/>
    </source>
</evidence>
<sequence length="297" mass="33454">TSYVILDVEDRIIAVLLGKPDEGEGRDPQKTWDAAVQRLAEKFEAARTKEGRTFPVKQESHRRGHYTAAAFGVSYGGGQKRPGNLCMSDDHTDMVAEFREDEDLRRVAGHQSSGFASYSPKPYHDMRQSLDKLYRSQPELRWNFPNSAYPCATANLGPTTVCFAHNDLSNFPSFLCAVTPFGPFDPDKGGHMVLMDLKVRIRFPPGATILLPSAGIRHCNLPIQAGERRYSFTQFCPGGLMRWVRHGLQPASRLAPRTRQRLDGEGGEGWRKQLGRLSKYDELEADREWLLEQEASE</sequence>
<organism evidence="1 2">
    <name type="scientific">Auriscalpium vulgare</name>
    <dbReference type="NCBI Taxonomy" id="40419"/>
    <lineage>
        <taxon>Eukaryota</taxon>
        <taxon>Fungi</taxon>
        <taxon>Dikarya</taxon>
        <taxon>Basidiomycota</taxon>
        <taxon>Agaricomycotina</taxon>
        <taxon>Agaricomycetes</taxon>
        <taxon>Russulales</taxon>
        <taxon>Auriscalpiaceae</taxon>
        <taxon>Auriscalpium</taxon>
    </lineage>
</organism>
<gene>
    <name evidence="1" type="ORF">FA95DRAFT_1505391</name>
</gene>
<accession>A0ACB8R362</accession>
<feature type="non-terminal residue" evidence="1">
    <location>
        <position position="1"/>
    </location>
</feature>